<dbReference type="EMBL" id="CACRSM010000001">
    <property type="protein sequence ID" value="VYS72887.1"/>
    <property type="molecule type" value="Genomic_DNA"/>
</dbReference>
<name>A0A6N2QWT9_9ACTO</name>
<dbReference type="PANTHER" id="PTHR37814">
    <property type="entry name" value="CONSERVED MEMBRANE PROTEIN"/>
    <property type="match status" value="1"/>
</dbReference>
<feature type="transmembrane region" description="Helical" evidence="1">
    <location>
        <begin position="40"/>
        <end position="63"/>
    </location>
</feature>
<reference evidence="2" key="1">
    <citation type="submission" date="2019-11" db="EMBL/GenBank/DDBJ databases">
        <authorList>
            <person name="Feng L."/>
        </authorList>
    </citation>
    <scope>NUCLEOTIDE SEQUENCE</scope>
    <source>
        <strain evidence="2">AodontolyticusLFYP35</strain>
    </source>
</reference>
<feature type="transmembrane region" description="Helical" evidence="1">
    <location>
        <begin position="223"/>
        <end position="242"/>
    </location>
</feature>
<feature type="transmembrane region" description="Helical" evidence="1">
    <location>
        <begin position="189"/>
        <end position="211"/>
    </location>
</feature>
<sequence length="444" mass="47814">MSKQYLSVAFAYVGVVIGAGLASGQDLLQYFLSFGAKGLIGIAVLGVLNIVFGVVALQLGSYYRSGHHDEVFERIAPPLVRRIIDVVLVFSGIAMGVVMLSGAGANLEQQFGIPAWAGSAICAVLVVVTAFLDFDRIMKVIGVFTPMIIVAISILTIYSLARPHPGITELNAAAQNVTPALPNLWLSTINYFALCVVNGIAMAFVLGGSVLRIDVARKAGSLGGALIALVIAADAVTLFLNMDRIWDVGVPTLEIARRIHPAFALLYTLIIFALIYNTVFSLFYSTARRFSGGSDQRMRVILTGVTATGYANSLMGFKKLVGGMYPIIGYLGIALLVVLAIAWLHHRASVIREENLRRKLIRVQVRKHAEDLEYTDADRAEAQTLARASVVDTTSLRRDADSIAEQIVATQDDASAYARTQLPVDEDLVAEQIAEALPDSTDSK</sequence>
<feature type="transmembrane region" description="Helical" evidence="1">
    <location>
        <begin position="298"/>
        <end position="317"/>
    </location>
</feature>
<keyword evidence="1" id="KW-0812">Transmembrane</keyword>
<evidence type="ECO:0008006" key="3">
    <source>
        <dbReference type="Google" id="ProtNLM"/>
    </source>
</evidence>
<feature type="transmembrane region" description="Helical" evidence="1">
    <location>
        <begin position="83"/>
        <end position="107"/>
    </location>
</feature>
<dbReference type="InterPro" id="IPR038728">
    <property type="entry name" value="YkvI-like"/>
</dbReference>
<keyword evidence="1" id="KW-1133">Transmembrane helix</keyword>
<feature type="transmembrane region" description="Helical" evidence="1">
    <location>
        <begin position="113"/>
        <end position="134"/>
    </location>
</feature>
<keyword evidence="1" id="KW-0472">Membrane</keyword>
<protein>
    <recommendedName>
        <fullName evidence="3">Membrane protein YkvI</fullName>
    </recommendedName>
</protein>
<evidence type="ECO:0000256" key="1">
    <source>
        <dbReference type="SAM" id="Phobius"/>
    </source>
</evidence>
<feature type="transmembrane region" description="Helical" evidence="1">
    <location>
        <begin position="323"/>
        <end position="344"/>
    </location>
</feature>
<gene>
    <name evidence="2" type="ORF">AOLFYP35_00054</name>
</gene>
<feature type="transmembrane region" description="Helical" evidence="1">
    <location>
        <begin position="141"/>
        <end position="161"/>
    </location>
</feature>
<evidence type="ECO:0000313" key="2">
    <source>
        <dbReference type="EMBL" id="VYS72887.1"/>
    </source>
</evidence>
<proteinExistence type="predicted"/>
<organism evidence="2">
    <name type="scientific">Schaalia odontolytica</name>
    <dbReference type="NCBI Taxonomy" id="1660"/>
    <lineage>
        <taxon>Bacteria</taxon>
        <taxon>Bacillati</taxon>
        <taxon>Actinomycetota</taxon>
        <taxon>Actinomycetes</taxon>
        <taxon>Actinomycetales</taxon>
        <taxon>Actinomycetaceae</taxon>
        <taxon>Schaalia</taxon>
    </lineage>
</organism>
<dbReference type="AlphaFoldDB" id="A0A6N2QWT9"/>
<feature type="transmembrane region" description="Helical" evidence="1">
    <location>
        <begin position="262"/>
        <end position="286"/>
    </location>
</feature>
<accession>A0A6N2QWT9</accession>
<dbReference type="PANTHER" id="PTHR37814:SF1">
    <property type="entry name" value="MEMBRANE PROTEIN"/>
    <property type="match status" value="1"/>
</dbReference>